<evidence type="ECO:0000313" key="2">
    <source>
        <dbReference type="EMBL" id="KAF7930399.1"/>
    </source>
</evidence>
<feature type="region of interest" description="Disordered" evidence="1">
    <location>
        <begin position="55"/>
        <end position="75"/>
    </location>
</feature>
<organism evidence="2 3">
    <name type="scientific">Botrytis deweyae</name>
    <dbReference type="NCBI Taxonomy" id="2478750"/>
    <lineage>
        <taxon>Eukaryota</taxon>
        <taxon>Fungi</taxon>
        <taxon>Dikarya</taxon>
        <taxon>Ascomycota</taxon>
        <taxon>Pezizomycotina</taxon>
        <taxon>Leotiomycetes</taxon>
        <taxon>Helotiales</taxon>
        <taxon>Sclerotiniaceae</taxon>
        <taxon>Botrytis</taxon>
    </lineage>
</organism>
<sequence length="75" mass="8580">MCKSIKTVSSCGHPSFWVDRCNLARRSNIQPTTCPYYHQDIVRQNKVCGGCKESEKRAREDEDEGANTMNRDDVI</sequence>
<keyword evidence="3" id="KW-1185">Reference proteome</keyword>
<gene>
    <name evidence="2" type="ORF">EAE98_004799</name>
</gene>
<evidence type="ECO:0000256" key="1">
    <source>
        <dbReference type="SAM" id="MobiDB-lite"/>
    </source>
</evidence>
<dbReference type="GeneID" id="62231573"/>
<evidence type="ECO:0000313" key="3">
    <source>
        <dbReference type="Proteomes" id="UP000783213"/>
    </source>
</evidence>
<dbReference type="EMBL" id="RCSX01000009">
    <property type="protein sequence ID" value="KAF7930399.1"/>
    <property type="molecule type" value="Genomic_DNA"/>
</dbReference>
<reference evidence="2 3" key="1">
    <citation type="journal article" date="2020" name="Genome Biol. Evol.">
        <title>Comparative genomics of Sclerotiniaceae.</title>
        <authorList>
            <person name="Valero Jimenez C.A."/>
            <person name="Steentjes M."/>
            <person name="Scholten O.E."/>
            <person name="Van Kan J.A.L."/>
        </authorList>
    </citation>
    <scope>NUCLEOTIDE SEQUENCE [LARGE SCALE GENOMIC DNA]</scope>
    <source>
        <strain evidence="2 3">B1</strain>
    </source>
</reference>
<name>A0ABQ7IPU3_9HELO</name>
<proteinExistence type="predicted"/>
<protein>
    <submittedName>
        <fullName evidence="2">Uncharacterized protein</fullName>
    </submittedName>
</protein>
<dbReference type="RefSeq" id="XP_038811070.1">
    <property type="nucleotide sequence ID" value="XM_038952420.1"/>
</dbReference>
<accession>A0ABQ7IPU3</accession>
<comment type="caution">
    <text evidence="2">The sequence shown here is derived from an EMBL/GenBank/DDBJ whole genome shotgun (WGS) entry which is preliminary data.</text>
</comment>
<dbReference type="Proteomes" id="UP000783213">
    <property type="component" value="Unassembled WGS sequence"/>
</dbReference>